<name>A0A2X0QU58_9PROT</name>
<reference evidence="1" key="1">
    <citation type="submission" date="2018-05" db="EMBL/GenBank/DDBJ databases">
        <authorList>
            <person name="Lanie J.A."/>
            <person name="Ng W.-L."/>
            <person name="Kazmierczak K.M."/>
            <person name="Andrzejewski T.M."/>
            <person name="Davidsen T.M."/>
            <person name="Wayne K.J."/>
            <person name="Tettelin H."/>
            <person name="Glass J.I."/>
            <person name="Rusch D."/>
            <person name="Podicherti R."/>
            <person name="Tsui H.-C.T."/>
            <person name="Winkler M.E."/>
        </authorList>
    </citation>
    <scope>NUCLEOTIDE SEQUENCE</scope>
    <source>
        <strain evidence="1">KNB</strain>
    </source>
</reference>
<proteinExistence type="predicted"/>
<sequence>MKKNAIYEVTREVHTFVDLNHGADILIKNAEFQPEGSFYTTMSALLLTAFTFEAYLNHLNYLLDENCKLWEEEETVKVLDKYTAICKNLDFTPDKSRRPYQTLINLFRFRNSIAHGKSKRLEISKDVHIDENPSRHDPKETWEKYCSLQNAKNAYKDIQQIIVELHQKAGHGNRPFIHGDQFGSLTLKESR</sequence>
<dbReference type="EMBL" id="LS423452">
    <property type="protein sequence ID" value="SPS05723.1"/>
    <property type="molecule type" value="Genomic_DNA"/>
</dbReference>
<dbReference type="AlphaFoldDB" id="A0A2X0QU58"/>
<organism evidence="1">
    <name type="scientific">Candidatus Nitrotoga fabula</name>
    <dbReference type="NCBI Taxonomy" id="2182327"/>
    <lineage>
        <taxon>Bacteria</taxon>
        <taxon>Pseudomonadati</taxon>
        <taxon>Pseudomonadota</taxon>
        <taxon>Betaproteobacteria</taxon>
        <taxon>Nitrosomonadales</taxon>
        <taxon>Gallionellaceae</taxon>
        <taxon>Candidatus Nitrotoga</taxon>
    </lineage>
</organism>
<protein>
    <recommendedName>
        <fullName evidence="2">RiboL-PSP-HEPN domain-containing protein</fullName>
    </recommendedName>
</protein>
<accession>A0A2X0QU58</accession>
<gene>
    <name evidence="1" type="ORF">NITFAB_1313</name>
</gene>
<evidence type="ECO:0000313" key="1">
    <source>
        <dbReference type="EMBL" id="SPS05723.1"/>
    </source>
</evidence>
<evidence type="ECO:0008006" key="2">
    <source>
        <dbReference type="Google" id="ProtNLM"/>
    </source>
</evidence>